<dbReference type="Proteomes" id="UP000029725">
    <property type="component" value="Unassembled WGS sequence"/>
</dbReference>
<comment type="caution">
    <text evidence="1">The sequence shown here is derived from an EMBL/GenBank/DDBJ whole genome shotgun (WGS) entry which is preliminary data.</text>
</comment>
<dbReference type="GeneID" id="25259237"/>
<feature type="non-terminal residue" evidence="1">
    <location>
        <position position="899"/>
    </location>
</feature>
<sequence>MFKYLVEIGNGVFGMKEHVFFRDLKLAYDQFQIVKKKNILNAVPTHIADNRGIGAYFSKAILGLLKLGSLEKLSAKDTFYCELPYFEYEDCVCDAEKFFEFSDSILHFLNNEIAYQPCFLGEKIPLISYLDSLTFGAIQKLEIFHSSNVEKMDFLYTFFMKIRRLLDYENDQLMYQKTLILFEIFKTYKEIYIRHLRTCLKNDVDFGIINDRVFEGLSPSFFYSNEIDLLRRKLPEYVGSIWFSRKDGEITSKLVSILFKGGKDLPNPDEMGNFFNVDMIKDLIGYASDYDYDPEHLERMAYIFTVISNPISIENSNNTVLPEAFLLDRHYYNLLHMLCKVPRHYDGAHVFSPIAPFGFQISINHEIRFELETDGYDNAEEIASLLWKGERPLKLMNLKDKFSSIFYFLNYLQEDHAFILSDFGMKILYTFMLKPSTYADDDTKKALPPVIQYFLSRKEKILAEIFINRDDIEMFRLLATCQIILNRLMLIQKRNFDIGGLEHAFVGKFQPIFAFIKLNTLILGERAADLQKSHDLYLSVISNFELIKSFFFKEEIQYVLRMYYDHWKFQSSKSRCAAKTTKGIQNLVNGNFLIDGERIQHSGLPFPSHRLWEMMNAKEKRDYNVEVTLHKRQSDGSIFSILKFNHMHFTLHEKDAFLFKENEITARLVSEYLNLYHEKLNLRVAFNSKMVGSNDPIIAFQTDSDNPDKSVYLFDPEGFEYGEVSGGNTLVLKNSSKFIGELSTPTPCSFRINSFCSFSSKSQLLLDALLTRGVLFNFAMDSYIFTLENEAQSFYFFNSYNGTAKDFYVMKNGSDEYFAVIKGEKFRIHPPAGIEGNFLVSSNLPFLFVSVEKSFQIIIPVPMLPFGKSYKFTFVKTTCKDDHFNIEGHDREIDLAIVY</sequence>
<keyword evidence="2" id="KW-1185">Reference proteome</keyword>
<dbReference type="EMBL" id="JMKJ01000169">
    <property type="protein sequence ID" value="KGG51877.1"/>
    <property type="molecule type" value="Genomic_DNA"/>
</dbReference>
<gene>
    <name evidence="1" type="ORF">DI09_252p10</name>
</gene>
<accession>A0A098VSD8</accession>
<dbReference type="AlphaFoldDB" id="A0A098VSD8"/>
<dbReference type="HOGENOM" id="CLU_293664_0_0_1"/>
<reference evidence="1 2" key="1">
    <citation type="submission" date="2014-04" db="EMBL/GenBank/DDBJ databases">
        <title>A new species of microsporidia sheds light on the evolution of extreme parasitism.</title>
        <authorList>
            <person name="Haag K.L."/>
            <person name="James T.Y."/>
            <person name="Larsson R."/>
            <person name="Schaer T.M."/>
            <person name="Refardt D."/>
            <person name="Pombert J.-F."/>
            <person name="Ebert D."/>
        </authorList>
    </citation>
    <scope>NUCLEOTIDE SEQUENCE [LARGE SCALE GENOMIC DNA]</scope>
    <source>
        <strain evidence="1 2">UGP3</strain>
        <tissue evidence="1">Spores</tissue>
    </source>
</reference>
<organism evidence="1 2">
    <name type="scientific">Mitosporidium daphniae</name>
    <dbReference type="NCBI Taxonomy" id="1485682"/>
    <lineage>
        <taxon>Eukaryota</taxon>
        <taxon>Fungi</taxon>
        <taxon>Fungi incertae sedis</taxon>
        <taxon>Microsporidia</taxon>
        <taxon>Mitosporidium</taxon>
    </lineage>
</organism>
<evidence type="ECO:0000313" key="2">
    <source>
        <dbReference type="Proteomes" id="UP000029725"/>
    </source>
</evidence>
<dbReference type="VEuPathDB" id="MicrosporidiaDB:DI09_252p10"/>
<proteinExistence type="predicted"/>
<evidence type="ECO:0000313" key="1">
    <source>
        <dbReference type="EMBL" id="KGG51877.1"/>
    </source>
</evidence>
<protein>
    <submittedName>
        <fullName evidence="1">Uncharacterized protein</fullName>
    </submittedName>
</protein>
<name>A0A098VSD8_9MICR</name>
<dbReference type="RefSeq" id="XP_013238313.1">
    <property type="nucleotide sequence ID" value="XM_013382859.1"/>
</dbReference>